<accession>A0A814W3L2</accession>
<evidence type="ECO:0000313" key="2">
    <source>
        <dbReference type="Proteomes" id="UP000663864"/>
    </source>
</evidence>
<dbReference type="AlphaFoldDB" id="A0A814W3L2"/>
<sequence>PLLKPAVIPSSPLIPIIRSKYLQQFHS</sequence>
<gene>
    <name evidence="1" type="ORF">ZHD862_LOCUS22566</name>
</gene>
<evidence type="ECO:0000313" key="1">
    <source>
        <dbReference type="EMBL" id="CAF1195785.1"/>
    </source>
</evidence>
<feature type="non-terminal residue" evidence="1">
    <location>
        <position position="1"/>
    </location>
</feature>
<name>A0A814W3L2_9BILA</name>
<comment type="caution">
    <text evidence="1">The sequence shown here is derived from an EMBL/GenBank/DDBJ whole genome shotgun (WGS) entry which is preliminary data.</text>
</comment>
<protein>
    <submittedName>
        <fullName evidence="1">Uncharacterized protein</fullName>
    </submittedName>
</protein>
<organism evidence="1 2">
    <name type="scientific">Rotaria sordida</name>
    <dbReference type="NCBI Taxonomy" id="392033"/>
    <lineage>
        <taxon>Eukaryota</taxon>
        <taxon>Metazoa</taxon>
        <taxon>Spiralia</taxon>
        <taxon>Gnathifera</taxon>
        <taxon>Rotifera</taxon>
        <taxon>Eurotatoria</taxon>
        <taxon>Bdelloidea</taxon>
        <taxon>Philodinida</taxon>
        <taxon>Philodinidae</taxon>
        <taxon>Rotaria</taxon>
    </lineage>
</organism>
<proteinExistence type="predicted"/>
<dbReference type="Proteomes" id="UP000663864">
    <property type="component" value="Unassembled WGS sequence"/>
</dbReference>
<reference evidence="1" key="1">
    <citation type="submission" date="2021-02" db="EMBL/GenBank/DDBJ databases">
        <authorList>
            <person name="Nowell W R."/>
        </authorList>
    </citation>
    <scope>NUCLEOTIDE SEQUENCE</scope>
</reference>
<dbReference type="EMBL" id="CAJNOT010001416">
    <property type="protein sequence ID" value="CAF1195785.1"/>
    <property type="molecule type" value="Genomic_DNA"/>
</dbReference>